<accession>A0A212M1I9</accession>
<name>A0A212M1I9_9FIRM</name>
<evidence type="ECO:0000313" key="1">
    <source>
        <dbReference type="EMBL" id="SCM83529.1"/>
    </source>
</evidence>
<protein>
    <submittedName>
        <fullName evidence="1">Uncharacterized protein</fullName>
    </submittedName>
</protein>
<sequence length="66" mass="7486">MCPEKISHTCYSAFILGEKPLAEFFQLPASEARATVIQSASIVALYDGHPRRVLYSRYAKQQLLNR</sequence>
<proteinExistence type="predicted"/>
<dbReference type="AlphaFoldDB" id="A0A212M1I9"/>
<organism evidence="1">
    <name type="scientific">uncultured Sporomusa sp</name>
    <dbReference type="NCBI Taxonomy" id="307249"/>
    <lineage>
        <taxon>Bacteria</taxon>
        <taxon>Bacillati</taxon>
        <taxon>Bacillota</taxon>
        <taxon>Negativicutes</taxon>
        <taxon>Selenomonadales</taxon>
        <taxon>Sporomusaceae</taxon>
        <taxon>Sporomusa</taxon>
        <taxon>environmental samples</taxon>
    </lineage>
</organism>
<reference evidence="1" key="1">
    <citation type="submission" date="2016-08" db="EMBL/GenBank/DDBJ databases">
        <authorList>
            <person name="Seilhamer J.J."/>
        </authorList>
    </citation>
    <scope>NUCLEOTIDE SEQUENCE</scope>
    <source>
        <strain evidence="1">86</strain>
    </source>
</reference>
<dbReference type="EMBL" id="FMJE01000007">
    <property type="protein sequence ID" value="SCM83529.1"/>
    <property type="molecule type" value="Genomic_DNA"/>
</dbReference>
<gene>
    <name evidence="1" type="ORF">KL86SPO_70387</name>
</gene>